<organism evidence="1 2">
    <name type="scientific">Halosaccharopolyspora lacisalsi</name>
    <dbReference type="NCBI Taxonomy" id="1000566"/>
    <lineage>
        <taxon>Bacteria</taxon>
        <taxon>Bacillati</taxon>
        <taxon>Actinomycetota</taxon>
        <taxon>Actinomycetes</taxon>
        <taxon>Pseudonocardiales</taxon>
        <taxon>Pseudonocardiaceae</taxon>
        <taxon>Halosaccharopolyspora</taxon>
    </lineage>
</organism>
<comment type="caution">
    <text evidence="1">The sequence shown here is derived from an EMBL/GenBank/DDBJ whole genome shotgun (WGS) entry which is preliminary data.</text>
</comment>
<dbReference type="AlphaFoldDB" id="A0A839E0C7"/>
<accession>A0A839E0C7</accession>
<protein>
    <submittedName>
        <fullName evidence="1">Uncharacterized protein</fullName>
    </submittedName>
</protein>
<sequence>MRRLHIGHSEYGDPAVPGTAGMVAVGESFVPTSAFGEAERSDPSVLLVA</sequence>
<reference evidence="1 2" key="1">
    <citation type="submission" date="2020-07" db="EMBL/GenBank/DDBJ databases">
        <title>Sequencing the genomes of 1000 actinobacteria strains.</title>
        <authorList>
            <person name="Klenk H.-P."/>
        </authorList>
    </citation>
    <scope>NUCLEOTIDE SEQUENCE [LARGE SCALE GENOMIC DNA]</scope>
    <source>
        <strain evidence="1 2">DSM 45975</strain>
    </source>
</reference>
<gene>
    <name evidence="1" type="ORF">FHX42_001775</name>
</gene>
<dbReference type="Proteomes" id="UP000569329">
    <property type="component" value="Unassembled WGS sequence"/>
</dbReference>
<name>A0A839E0C7_9PSEU</name>
<keyword evidence="2" id="KW-1185">Reference proteome</keyword>
<evidence type="ECO:0000313" key="2">
    <source>
        <dbReference type="Proteomes" id="UP000569329"/>
    </source>
</evidence>
<dbReference type="RefSeq" id="WP_182543713.1">
    <property type="nucleotide sequence ID" value="NZ_JACGWZ010000002.1"/>
</dbReference>
<proteinExistence type="predicted"/>
<dbReference type="EMBL" id="JACGWZ010000002">
    <property type="protein sequence ID" value="MBA8824428.1"/>
    <property type="molecule type" value="Genomic_DNA"/>
</dbReference>
<evidence type="ECO:0000313" key="1">
    <source>
        <dbReference type="EMBL" id="MBA8824428.1"/>
    </source>
</evidence>